<dbReference type="Pfam" id="PF10617">
    <property type="entry name" value="DUF2474"/>
    <property type="match status" value="1"/>
</dbReference>
<name>A0A316EPE3_9BURK</name>
<dbReference type="InterPro" id="IPR018895">
    <property type="entry name" value="DUF2474"/>
</dbReference>
<evidence type="ECO:0000313" key="1">
    <source>
        <dbReference type="EMBL" id="PWK34311.1"/>
    </source>
</evidence>
<dbReference type="EMBL" id="QGGT01000003">
    <property type="protein sequence ID" value="PWK34311.1"/>
    <property type="molecule type" value="Genomic_DNA"/>
</dbReference>
<dbReference type="Proteomes" id="UP000245754">
    <property type="component" value="Unassembled WGS sequence"/>
</dbReference>
<accession>A0A316EPE3</accession>
<evidence type="ECO:0000313" key="2">
    <source>
        <dbReference type="Proteomes" id="UP000245754"/>
    </source>
</evidence>
<keyword evidence="2" id="KW-1185">Reference proteome</keyword>
<comment type="caution">
    <text evidence="1">The sequence shown here is derived from an EMBL/GenBank/DDBJ whole genome shotgun (WGS) entry which is preliminary data.</text>
</comment>
<proteinExistence type="predicted"/>
<reference evidence="1 2" key="1">
    <citation type="submission" date="2018-05" db="EMBL/GenBank/DDBJ databases">
        <title>Genomic Encyclopedia of Type Strains, Phase IV (KMG-V): Genome sequencing to study the core and pangenomes of soil and plant-associated prokaryotes.</title>
        <authorList>
            <person name="Whitman W."/>
        </authorList>
    </citation>
    <scope>NUCLEOTIDE SEQUENCE [LARGE SCALE GENOMIC DNA]</scope>
    <source>
        <strain evidence="1 2">SLV-132</strain>
    </source>
</reference>
<dbReference type="GeneID" id="98341446"/>
<dbReference type="AlphaFoldDB" id="A0A316EPE3"/>
<sequence length="44" mass="4792">MARPTERLRQVGWLIAIWAGSVATLGVAAMLIRVLMEAAGMRSH</sequence>
<gene>
    <name evidence="1" type="ORF">C7419_103630</name>
</gene>
<protein>
    <submittedName>
        <fullName evidence="1">Uncharacterized protein DUF2474</fullName>
    </submittedName>
</protein>
<dbReference type="RefSeq" id="WP_109584336.1">
    <property type="nucleotide sequence ID" value="NZ_CAJPUX010000002.1"/>
</dbReference>
<organism evidence="1 2">
    <name type="scientific">Cupriavidus plantarum</name>
    <dbReference type="NCBI Taxonomy" id="942865"/>
    <lineage>
        <taxon>Bacteria</taxon>
        <taxon>Pseudomonadati</taxon>
        <taxon>Pseudomonadota</taxon>
        <taxon>Betaproteobacteria</taxon>
        <taxon>Burkholderiales</taxon>
        <taxon>Burkholderiaceae</taxon>
        <taxon>Cupriavidus</taxon>
    </lineage>
</organism>